<reference evidence="1 2" key="1">
    <citation type="submission" date="2015-02" db="EMBL/GenBank/DDBJ databases">
        <title>Single-cell genomics of uncultivated deep-branching MTB reveals a conserved set of magnetosome genes.</title>
        <authorList>
            <person name="Kolinko S."/>
            <person name="Richter M."/>
            <person name="Glockner F.O."/>
            <person name="Brachmann A."/>
            <person name="Schuler D."/>
        </authorList>
    </citation>
    <scope>NUCLEOTIDE SEQUENCE [LARGE SCALE GENOMIC DNA]</scope>
    <source>
        <strain evidence="1">TM-1</strain>
    </source>
</reference>
<comment type="caution">
    <text evidence="1">The sequence shown here is derived from an EMBL/GenBank/DDBJ whole genome shotgun (WGS) entry which is preliminary data.</text>
</comment>
<name>A0A0F3GRF5_9BACT</name>
<dbReference type="AlphaFoldDB" id="A0A0F3GRF5"/>
<accession>A0A0F3GRF5</accession>
<dbReference type="Proteomes" id="UP000033423">
    <property type="component" value="Unassembled WGS sequence"/>
</dbReference>
<proteinExistence type="predicted"/>
<sequence length="70" mass="8164">MYNQPNVNKVRRCQGGFFVPRPQDALLLSFLRGGELLPFFSSGQMRLHWIALLPHRQNLVIIFKIHTMTL</sequence>
<gene>
    <name evidence="1" type="ORF">MBAV_003464</name>
</gene>
<evidence type="ECO:0000313" key="1">
    <source>
        <dbReference type="EMBL" id="KJU84342.1"/>
    </source>
</evidence>
<evidence type="ECO:0000313" key="2">
    <source>
        <dbReference type="Proteomes" id="UP000033423"/>
    </source>
</evidence>
<keyword evidence="2" id="KW-1185">Reference proteome</keyword>
<organism evidence="1 2">
    <name type="scientific">Candidatus Magnetobacterium bavaricum</name>
    <dbReference type="NCBI Taxonomy" id="29290"/>
    <lineage>
        <taxon>Bacteria</taxon>
        <taxon>Pseudomonadati</taxon>
        <taxon>Nitrospirota</taxon>
        <taxon>Thermodesulfovibrionia</taxon>
        <taxon>Thermodesulfovibrionales</taxon>
        <taxon>Candidatus Magnetobacteriaceae</taxon>
        <taxon>Candidatus Magnetobacterium</taxon>
    </lineage>
</organism>
<dbReference type="EMBL" id="LACI01001515">
    <property type="protein sequence ID" value="KJU84342.1"/>
    <property type="molecule type" value="Genomic_DNA"/>
</dbReference>
<protein>
    <submittedName>
        <fullName evidence="1">Uncharacterized protein</fullName>
    </submittedName>
</protein>